<comment type="cofactor">
    <cofactor evidence="6">
        <name>[2Fe-2S] cluster</name>
        <dbReference type="ChEBI" id="CHEBI:190135"/>
    </cofactor>
</comment>
<accession>A0ABS4XHR0</accession>
<dbReference type="Gene3D" id="3.10.20.30">
    <property type="match status" value="1"/>
</dbReference>
<dbReference type="InterPro" id="IPR001041">
    <property type="entry name" value="2Fe-2S_ferredoxin-type"/>
</dbReference>
<evidence type="ECO:0000259" key="7">
    <source>
        <dbReference type="PROSITE" id="PS51085"/>
    </source>
</evidence>
<dbReference type="PANTHER" id="PTHR23426:SF65">
    <property type="entry name" value="FERREDOXIN-2, MITOCHONDRIAL"/>
    <property type="match status" value="1"/>
</dbReference>
<evidence type="ECO:0000256" key="3">
    <source>
        <dbReference type="ARBA" id="ARBA00022723"/>
    </source>
</evidence>
<evidence type="ECO:0000256" key="1">
    <source>
        <dbReference type="ARBA" id="ARBA00010914"/>
    </source>
</evidence>
<reference evidence="8 9" key="1">
    <citation type="submission" date="2021-03" db="EMBL/GenBank/DDBJ databases">
        <title>Sequencing the genomes of 1000 actinobacteria strains.</title>
        <authorList>
            <person name="Klenk H.-P."/>
        </authorList>
    </citation>
    <scope>NUCLEOTIDE SEQUENCE [LARGE SCALE GENOMIC DNA]</scope>
    <source>
        <strain evidence="8 9">DSM 15797</strain>
    </source>
</reference>
<dbReference type="SUPFAM" id="SSF54292">
    <property type="entry name" value="2Fe-2S ferredoxin-like"/>
    <property type="match status" value="1"/>
</dbReference>
<dbReference type="PANTHER" id="PTHR23426">
    <property type="entry name" value="FERREDOXIN/ADRENODOXIN"/>
    <property type="match status" value="1"/>
</dbReference>
<keyword evidence="9" id="KW-1185">Reference proteome</keyword>
<proteinExistence type="inferred from homology"/>
<dbReference type="InterPro" id="IPR001055">
    <property type="entry name" value="Adrenodoxin-like"/>
</dbReference>
<name>A0ABS4XHR0_9MICC</name>
<comment type="caution">
    <text evidence="8">The sequence shown here is derived from an EMBL/GenBank/DDBJ whole genome shotgun (WGS) entry which is preliminary data.</text>
</comment>
<evidence type="ECO:0000256" key="5">
    <source>
        <dbReference type="ARBA" id="ARBA00023014"/>
    </source>
</evidence>
<dbReference type="CDD" id="cd00207">
    <property type="entry name" value="fer2"/>
    <property type="match status" value="1"/>
</dbReference>
<dbReference type="PROSITE" id="PS51085">
    <property type="entry name" value="2FE2S_FER_2"/>
    <property type="match status" value="1"/>
</dbReference>
<evidence type="ECO:0000256" key="2">
    <source>
        <dbReference type="ARBA" id="ARBA00022714"/>
    </source>
</evidence>
<comment type="similarity">
    <text evidence="1">Belongs to the adrenodoxin/putidaredoxin family.</text>
</comment>
<organism evidence="8 9">
    <name type="scientific">Paeniglutamicibacter kerguelensis</name>
    <dbReference type="NCBI Taxonomy" id="254788"/>
    <lineage>
        <taxon>Bacteria</taxon>
        <taxon>Bacillati</taxon>
        <taxon>Actinomycetota</taxon>
        <taxon>Actinomycetes</taxon>
        <taxon>Micrococcales</taxon>
        <taxon>Micrococcaceae</taxon>
        <taxon>Paeniglutamicibacter</taxon>
    </lineage>
</organism>
<keyword evidence="5" id="KW-0411">Iron-sulfur</keyword>
<dbReference type="Proteomes" id="UP001296993">
    <property type="component" value="Unassembled WGS sequence"/>
</dbReference>
<keyword evidence="2" id="KW-0001">2Fe-2S</keyword>
<keyword evidence="4" id="KW-0408">Iron</keyword>
<feature type="domain" description="2Fe-2S ferredoxin-type" evidence="7">
    <location>
        <begin position="2"/>
        <end position="101"/>
    </location>
</feature>
<protein>
    <submittedName>
        <fullName evidence="8">2Fe-2S ferredoxin</fullName>
    </submittedName>
</protein>
<evidence type="ECO:0000256" key="6">
    <source>
        <dbReference type="ARBA" id="ARBA00034078"/>
    </source>
</evidence>
<evidence type="ECO:0000313" key="9">
    <source>
        <dbReference type="Proteomes" id="UP001296993"/>
    </source>
</evidence>
<dbReference type="Pfam" id="PF00111">
    <property type="entry name" value="Fer2"/>
    <property type="match status" value="1"/>
</dbReference>
<dbReference type="InterPro" id="IPR036010">
    <property type="entry name" value="2Fe-2S_ferredoxin-like_sf"/>
</dbReference>
<dbReference type="RefSeq" id="WP_210000728.1">
    <property type="nucleotide sequence ID" value="NZ_BAAAJY010000001.1"/>
</dbReference>
<gene>
    <name evidence="8" type="ORF">JOF47_003523</name>
</gene>
<sequence>MTTIVYEHADGSESTILAKPGDSVMRTAVLNNVPGIVAECGGNAMCATCHVYVAQIPGLPEVADAEDEMLDCTAAERGADSRLSCQLPAVDGLRVRIPETQT</sequence>
<evidence type="ECO:0000313" key="8">
    <source>
        <dbReference type="EMBL" id="MBP2388012.1"/>
    </source>
</evidence>
<keyword evidence="3" id="KW-0479">Metal-binding</keyword>
<dbReference type="EMBL" id="JAGIOF010000001">
    <property type="protein sequence ID" value="MBP2388012.1"/>
    <property type="molecule type" value="Genomic_DNA"/>
</dbReference>
<evidence type="ECO:0000256" key="4">
    <source>
        <dbReference type="ARBA" id="ARBA00023004"/>
    </source>
</evidence>
<dbReference type="InterPro" id="IPR012675">
    <property type="entry name" value="Beta-grasp_dom_sf"/>
</dbReference>